<evidence type="ECO:0000256" key="1">
    <source>
        <dbReference type="ARBA" id="ARBA00022574"/>
    </source>
</evidence>
<feature type="repeat" description="WD" evidence="4">
    <location>
        <begin position="31"/>
        <end position="72"/>
    </location>
</feature>
<dbReference type="SUPFAM" id="SSF50978">
    <property type="entry name" value="WD40 repeat-like"/>
    <property type="match status" value="1"/>
</dbReference>
<dbReference type="Gene3D" id="2.130.10.10">
    <property type="entry name" value="YVTN repeat-like/Quinoprotein amine dehydrogenase"/>
    <property type="match status" value="2"/>
</dbReference>
<keyword evidence="1 4" id="KW-0853">WD repeat</keyword>
<organism evidence="5">
    <name type="scientific">Aceria tosichella</name>
    <name type="common">wheat curl mite</name>
    <dbReference type="NCBI Taxonomy" id="561515"/>
    <lineage>
        <taxon>Eukaryota</taxon>
        <taxon>Metazoa</taxon>
        <taxon>Ecdysozoa</taxon>
        <taxon>Arthropoda</taxon>
        <taxon>Chelicerata</taxon>
        <taxon>Arachnida</taxon>
        <taxon>Acari</taxon>
        <taxon>Acariformes</taxon>
        <taxon>Trombidiformes</taxon>
        <taxon>Prostigmata</taxon>
        <taxon>Eupodina</taxon>
        <taxon>Eriophyoidea</taxon>
        <taxon>Eriophyidae</taxon>
        <taxon>Eriophyinae</taxon>
        <taxon>Aceriini</taxon>
        <taxon>Aceria</taxon>
    </lineage>
</organism>
<dbReference type="SMART" id="SM00320">
    <property type="entry name" value="WD40"/>
    <property type="match status" value="5"/>
</dbReference>
<dbReference type="InterPro" id="IPR015943">
    <property type="entry name" value="WD40/YVTN_repeat-like_dom_sf"/>
</dbReference>
<evidence type="ECO:0000256" key="3">
    <source>
        <dbReference type="ARBA" id="ARBA00046343"/>
    </source>
</evidence>
<dbReference type="GO" id="GO:0006406">
    <property type="term" value="P:mRNA export from nucleus"/>
    <property type="evidence" value="ECO:0007669"/>
    <property type="project" value="InterPro"/>
</dbReference>
<dbReference type="GO" id="GO:0000445">
    <property type="term" value="C:THO complex part of transcription export complex"/>
    <property type="evidence" value="ECO:0007669"/>
    <property type="project" value="TreeGrafter"/>
</dbReference>
<dbReference type="InterPro" id="IPR036322">
    <property type="entry name" value="WD40_repeat_dom_sf"/>
</dbReference>
<dbReference type="PROSITE" id="PS50082">
    <property type="entry name" value="WD_REPEATS_2"/>
    <property type="match status" value="2"/>
</dbReference>
<dbReference type="PANTHER" id="PTHR22839:SF0">
    <property type="entry name" value="THO COMPLEX SUBUNIT 3"/>
    <property type="match status" value="1"/>
</dbReference>
<dbReference type="Pfam" id="PF00400">
    <property type="entry name" value="WD40"/>
    <property type="match status" value="5"/>
</dbReference>
<dbReference type="AlphaFoldDB" id="A0A6G1SFR5"/>
<name>A0A6G1SFR5_9ACAR</name>
<dbReference type="EMBL" id="GGYP01004041">
    <property type="protein sequence ID" value="MDE48812.1"/>
    <property type="molecule type" value="Transcribed_RNA"/>
</dbReference>
<sequence length="340" mass="38733">MLKTHEPPRTLSQPSQYTLKEQFNKYSRLTLPGHKTSIHTVRWSPDGVYLAAGGKDKIVNLYRATESDMVPDPRYTNHGHSGDIDDISWNPTSLYQFSTASTDKTAKVWDIRYIDPIASIRLKNENLTVNWSSDGQTIAVADRNDWVSFLDVRMGFRVMKDLKFPFEVNDLVWTKDNELLFVTSGDGNVHIFNYPDLQPLMVLDAFASPCLCIRFDQSGRYFAVGSNDAVSSVWCSQNLACISAIDRLEWPIKAISFSHDGKYLASGSEDHFIDISRTKTGEQEMVIEVNAPTLTLDFHPKHNILAYALDEHDYRDQGTVKVVGFPEKERRNDRHPNVRQ</sequence>
<proteinExistence type="inferred from homology"/>
<feature type="repeat" description="WD" evidence="4">
    <location>
        <begin position="77"/>
        <end position="119"/>
    </location>
</feature>
<dbReference type="PANTHER" id="PTHR22839">
    <property type="entry name" value="THO COMPLEX SUBUNIT 3 THO3"/>
    <property type="match status" value="1"/>
</dbReference>
<comment type="similarity">
    <text evidence="3">Belongs to the THOC3 family.</text>
</comment>
<dbReference type="InterPro" id="IPR001680">
    <property type="entry name" value="WD40_rpt"/>
</dbReference>
<dbReference type="PROSITE" id="PS50294">
    <property type="entry name" value="WD_REPEATS_REGION"/>
    <property type="match status" value="2"/>
</dbReference>
<reference evidence="5" key="1">
    <citation type="submission" date="2018-10" db="EMBL/GenBank/DDBJ databases">
        <title>Transcriptome assembly of Aceria tosichella (Wheat curl mite) Type 2.</title>
        <authorList>
            <person name="Scully E.D."/>
            <person name="Geib S.M."/>
            <person name="Palmer N.A."/>
            <person name="Gupta A.K."/>
            <person name="Sarath G."/>
            <person name="Tatineni S."/>
        </authorList>
    </citation>
    <scope>NUCLEOTIDE SEQUENCE</scope>
    <source>
        <strain evidence="5">LincolnNE</strain>
    </source>
</reference>
<dbReference type="InterPro" id="IPR040132">
    <property type="entry name" value="Tex1/THOC3"/>
</dbReference>
<gene>
    <name evidence="5" type="primary">Thoc3</name>
    <name evidence="5" type="ORF">g.19759</name>
</gene>
<evidence type="ECO:0000313" key="5">
    <source>
        <dbReference type="EMBL" id="MDE48812.1"/>
    </source>
</evidence>
<evidence type="ECO:0000256" key="4">
    <source>
        <dbReference type="PROSITE-ProRule" id="PRU00221"/>
    </source>
</evidence>
<accession>A0A6G1SFR5</accession>
<keyword evidence="2" id="KW-0677">Repeat</keyword>
<evidence type="ECO:0000256" key="2">
    <source>
        <dbReference type="ARBA" id="ARBA00022737"/>
    </source>
</evidence>
<protein>
    <submittedName>
        <fullName evidence="5">THO complex subunit 3</fullName>
    </submittedName>
</protein>